<dbReference type="EMBL" id="BMAW01019260">
    <property type="protein sequence ID" value="GFT62474.1"/>
    <property type="molecule type" value="Genomic_DNA"/>
</dbReference>
<evidence type="ECO:0000313" key="1">
    <source>
        <dbReference type="EMBL" id="GFT62474.1"/>
    </source>
</evidence>
<evidence type="ECO:0000313" key="2">
    <source>
        <dbReference type="Proteomes" id="UP000887013"/>
    </source>
</evidence>
<sequence length="70" mass="7684">MGQRVITLRHGAGGLVKIESIYVSGSGDNEDESYQHSTSDIQMGFSAPALVSSYRSQSGFRDGSMRRWQT</sequence>
<reference evidence="1" key="1">
    <citation type="submission" date="2020-08" db="EMBL/GenBank/DDBJ databases">
        <title>Multicomponent nature underlies the extraordinary mechanical properties of spider dragline silk.</title>
        <authorList>
            <person name="Kono N."/>
            <person name="Nakamura H."/>
            <person name="Mori M."/>
            <person name="Yoshida Y."/>
            <person name="Ohtoshi R."/>
            <person name="Malay A.D."/>
            <person name="Moran D.A.P."/>
            <person name="Tomita M."/>
            <person name="Numata K."/>
            <person name="Arakawa K."/>
        </authorList>
    </citation>
    <scope>NUCLEOTIDE SEQUENCE</scope>
</reference>
<name>A0A8X6PFN9_NEPPI</name>
<gene>
    <name evidence="1" type="ORF">NPIL_13531</name>
</gene>
<keyword evidence="2" id="KW-1185">Reference proteome</keyword>
<organism evidence="1 2">
    <name type="scientific">Nephila pilipes</name>
    <name type="common">Giant wood spider</name>
    <name type="synonym">Nephila maculata</name>
    <dbReference type="NCBI Taxonomy" id="299642"/>
    <lineage>
        <taxon>Eukaryota</taxon>
        <taxon>Metazoa</taxon>
        <taxon>Ecdysozoa</taxon>
        <taxon>Arthropoda</taxon>
        <taxon>Chelicerata</taxon>
        <taxon>Arachnida</taxon>
        <taxon>Araneae</taxon>
        <taxon>Araneomorphae</taxon>
        <taxon>Entelegynae</taxon>
        <taxon>Araneoidea</taxon>
        <taxon>Nephilidae</taxon>
        <taxon>Nephila</taxon>
    </lineage>
</organism>
<comment type="caution">
    <text evidence="1">The sequence shown here is derived from an EMBL/GenBank/DDBJ whole genome shotgun (WGS) entry which is preliminary data.</text>
</comment>
<protein>
    <submittedName>
        <fullName evidence="1">Uncharacterized protein</fullName>
    </submittedName>
</protein>
<accession>A0A8X6PFN9</accession>
<feature type="non-terminal residue" evidence="1">
    <location>
        <position position="70"/>
    </location>
</feature>
<proteinExistence type="predicted"/>
<dbReference type="Proteomes" id="UP000887013">
    <property type="component" value="Unassembled WGS sequence"/>
</dbReference>
<dbReference type="AlphaFoldDB" id="A0A8X6PFN9"/>